<dbReference type="SMART" id="SM00184">
    <property type="entry name" value="RING"/>
    <property type="match status" value="1"/>
</dbReference>
<dbReference type="AlphaFoldDB" id="A0AAV5CJQ4"/>
<protein>
    <recommendedName>
        <fullName evidence="2">RING-type E3 ubiquitin transferase</fullName>
        <ecNumber evidence="2">2.3.2.27</ecNumber>
    </recommendedName>
</protein>
<dbReference type="SUPFAM" id="SSF57850">
    <property type="entry name" value="RING/U-box"/>
    <property type="match status" value="1"/>
</dbReference>
<evidence type="ECO:0000256" key="4">
    <source>
        <dbReference type="ARBA" id="ARBA00022771"/>
    </source>
</evidence>
<feature type="compositionally biased region" description="Basic and acidic residues" evidence="8">
    <location>
        <begin position="77"/>
        <end position="90"/>
    </location>
</feature>
<keyword evidence="3" id="KW-0479">Metal-binding</keyword>
<keyword evidence="9" id="KW-1133">Transmembrane helix</keyword>
<gene>
    <name evidence="11" type="primary">ga15242</name>
    <name evidence="11" type="ORF">PR202_ga15242</name>
</gene>
<evidence type="ECO:0000256" key="5">
    <source>
        <dbReference type="ARBA" id="ARBA00022833"/>
    </source>
</evidence>
<sequence>MSTSPGEIIAAVTISVVTFLLVLVFVRSLCQELLTSRENAATTQAAVAAAALAARPPEPQAAGYRDNDEDLEARGHSDALEEHSRQRRADPTAGLPSFTYNPSSSLMTKHNVTSTSGGGEETCPVCLGAFQVGETVRLLPVCLHLYHIECIDPWLNVHTTCPICRSGIDSPMDGSMLLPPV</sequence>
<comment type="catalytic activity">
    <reaction evidence="1">
        <text>S-ubiquitinyl-[E2 ubiquitin-conjugating enzyme]-L-cysteine + [acceptor protein]-L-lysine = [E2 ubiquitin-conjugating enzyme]-L-cysteine + N(6)-ubiquitinyl-[acceptor protein]-L-lysine.</text>
        <dbReference type="EC" id="2.3.2.27"/>
    </reaction>
</comment>
<evidence type="ECO:0000259" key="10">
    <source>
        <dbReference type="PROSITE" id="PS50089"/>
    </source>
</evidence>
<proteinExistence type="inferred from homology"/>
<comment type="caution">
    <text evidence="11">The sequence shown here is derived from an EMBL/GenBank/DDBJ whole genome shotgun (WGS) entry which is preliminary data.</text>
</comment>
<reference evidence="11" key="1">
    <citation type="journal article" date="2018" name="DNA Res.">
        <title>Multiple hybrid de novo genome assembly of finger millet, an orphan allotetraploid crop.</title>
        <authorList>
            <person name="Hatakeyama M."/>
            <person name="Aluri S."/>
            <person name="Balachadran M.T."/>
            <person name="Sivarajan S.R."/>
            <person name="Patrignani A."/>
            <person name="Gruter S."/>
            <person name="Poveda L."/>
            <person name="Shimizu-Inatsugi R."/>
            <person name="Baeten J."/>
            <person name="Francoijs K.J."/>
            <person name="Nataraja K.N."/>
            <person name="Reddy Y.A.N."/>
            <person name="Phadnis S."/>
            <person name="Ravikumar R.L."/>
            <person name="Schlapbach R."/>
            <person name="Sreeman S.M."/>
            <person name="Shimizu K.K."/>
        </authorList>
    </citation>
    <scope>NUCLEOTIDE SEQUENCE</scope>
</reference>
<dbReference type="PANTHER" id="PTHR14155">
    <property type="entry name" value="RING FINGER DOMAIN-CONTAINING"/>
    <property type="match status" value="1"/>
</dbReference>
<feature type="region of interest" description="Disordered" evidence="8">
    <location>
        <begin position="77"/>
        <end position="101"/>
    </location>
</feature>
<evidence type="ECO:0000256" key="6">
    <source>
        <dbReference type="ARBA" id="ARBA00024209"/>
    </source>
</evidence>
<dbReference type="FunFam" id="3.30.40.10:FF:000984">
    <property type="entry name" value="Putative RING zinc finger domain superfamily protein"/>
    <property type="match status" value="1"/>
</dbReference>
<evidence type="ECO:0000256" key="3">
    <source>
        <dbReference type="ARBA" id="ARBA00022723"/>
    </source>
</evidence>
<evidence type="ECO:0000256" key="9">
    <source>
        <dbReference type="SAM" id="Phobius"/>
    </source>
</evidence>
<dbReference type="InterPro" id="IPR001841">
    <property type="entry name" value="Znf_RING"/>
</dbReference>
<dbReference type="EMBL" id="BQKI01000007">
    <property type="protein sequence ID" value="GJM98252.1"/>
    <property type="molecule type" value="Genomic_DNA"/>
</dbReference>
<accession>A0AAV5CJQ4</accession>
<evidence type="ECO:0000256" key="1">
    <source>
        <dbReference type="ARBA" id="ARBA00000900"/>
    </source>
</evidence>
<dbReference type="Proteomes" id="UP001054889">
    <property type="component" value="Unassembled WGS sequence"/>
</dbReference>
<feature type="domain" description="RING-type" evidence="10">
    <location>
        <begin position="123"/>
        <end position="165"/>
    </location>
</feature>
<dbReference type="GO" id="GO:0061630">
    <property type="term" value="F:ubiquitin protein ligase activity"/>
    <property type="evidence" value="ECO:0007669"/>
    <property type="project" value="UniProtKB-EC"/>
</dbReference>
<evidence type="ECO:0000256" key="7">
    <source>
        <dbReference type="PROSITE-ProRule" id="PRU00175"/>
    </source>
</evidence>
<dbReference type="InterPro" id="IPR053238">
    <property type="entry name" value="RING-H2_zinc_finger"/>
</dbReference>
<evidence type="ECO:0000313" key="12">
    <source>
        <dbReference type="Proteomes" id="UP001054889"/>
    </source>
</evidence>
<evidence type="ECO:0000313" key="11">
    <source>
        <dbReference type="EMBL" id="GJM98252.1"/>
    </source>
</evidence>
<dbReference type="EC" id="2.3.2.27" evidence="2"/>
<dbReference type="GO" id="GO:0008270">
    <property type="term" value="F:zinc ion binding"/>
    <property type="evidence" value="ECO:0007669"/>
    <property type="project" value="UniProtKB-KW"/>
</dbReference>
<comment type="similarity">
    <text evidence="6">Belongs to the RING-type zinc finger family. ATL subfamily.</text>
</comment>
<dbReference type="Pfam" id="PF13639">
    <property type="entry name" value="zf-RING_2"/>
    <property type="match status" value="1"/>
</dbReference>
<reference evidence="11" key="2">
    <citation type="submission" date="2021-12" db="EMBL/GenBank/DDBJ databases">
        <title>Resequencing data analysis of finger millet.</title>
        <authorList>
            <person name="Hatakeyama M."/>
            <person name="Aluri S."/>
            <person name="Balachadran M.T."/>
            <person name="Sivarajan S.R."/>
            <person name="Poveda L."/>
            <person name="Shimizu-Inatsugi R."/>
            <person name="Schlapbach R."/>
            <person name="Sreeman S.M."/>
            <person name="Shimizu K.K."/>
        </authorList>
    </citation>
    <scope>NUCLEOTIDE SEQUENCE</scope>
</reference>
<evidence type="ECO:0000256" key="2">
    <source>
        <dbReference type="ARBA" id="ARBA00012483"/>
    </source>
</evidence>
<keyword evidence="9" id="KW-0812">Transmembrane</keyword>
<name>A0AAV5CJQ4_ELECO</name>
<dbReference type="InterPro" id="IPR013083">
    <property type="entry name" value="Znf_RING/FYVE/PHD"/>
</dbReference>
<dbReference type="Gene3D" id="3.30.40.10">
    <property type="entry name" value="Zinc/RING finger domain, C3HC4 (zinc finger)"/>
    <property type="match status" value="1"/>
</dbReference>
<organism evidence="11 12">
    <name type="scientific">Eleusine coracana subsp. coracana</name>
    <dbReference type="NCBI Taxonomy" id="191504"/>
    <lineage>
        <taxon>Eukaryota</taxon>
        <taxon>Viridiplantae</taxon>
        <taxon>Streptophyta</taxon>
        <taxon>Embryophyta</taxon>
        <taxon>Tracheophyta</taxon>
        <taxon>Spermatophyta</taxon>
        <taxon>Magnoliopsida</taxon>
        <taxon>Liliopsida</taxon>
        <taxon>Poales</taxon>
        <taxon>Poaceae</taxon>
        <taxon>PACMAD clade</taxon>
        <taxon>Chloridoideae</taxon>
        <taxon>Cynodonteae</taxon>
        <taxon>Eleusininae</taxon>
        <taxon>Eleusine</taxon>
    </lineage>
</organism>
<feature type="transmembrane region" description="Helical" evidence="9">
    <location>
        <begin position="6"/>
        <end position="26"/>
    </location>
</feature>
<dbReference type="PANTHER" id="PTHR14155:SF518">
    <property type="entry name" value="RING-TYPE DOMAIN-CONTAINING PROTEIN"/>
    <property type="match status" value="1"/>
</dbReference>
<dbReference type="CDD" id="cd16454">
    <property type="entry name" value="RING-H2_PA-TM-RING"/>
    <property type="match status" value="1"/>
</dbReference>
<keyword evidence="9" id="KW-0472">Membrane</keyword>
<dbReference type="PROSITE" id="PS50089">
    <property type="entry name" value="ZF_RING_2"/>
    <property type="match status" value="1"/>
</dbReference>
<evidence type="ECO:0000256" key="8">
    <source>
        <dbReference type="SAM" id="MobiDB-lite"/>
    </source>
</evidence>
<keyword evidence="5" id="KW-0862">Zinc</keyword>
<keyword evidence="12" id="KW-1185">Reference proteome</keyword>
<keyword evidence="4 7" id="KW-0863">Zinc-finger</keyword>